<keyword evidence="2" id="KW-1185">Reference proteome</keyword>
<reference evidence="2" key="1">
    <citation type="journal article" date="2019" name="Int. J. Syst. Evol. Microbiol.">
        <title>The Global Catalogue of Microorganisms (GCM) 10K type strain sequencing project: providing services to taxonomists for standard genome sequencing and annotation.</title>
        <authorList>
            <consortium name="The Broad Institute Genomics Platform"/>
            <consortium name="The Broad Institute Genome Sequencing Center for Infectious Disease"/>
            <person name="Wu L."/>
            <person name="Ma J."/>
        </authorList>
    </citation>
    <scope>NUCLEOTIDE SEQUENCE [LARGE SCALE GENOMIC DNA]</scope>
    <source>
        <strain evidence="2">JCM 16925</strain>
    </source>
</reference>
<gene>
    <name evidence="1" type="ORF">GCM10022233_79920</name>
</gene>
<comment type="caution">
    <text evidence="1">The sequence shown here is derived from an EMBL/GenBank/DDBJ whole genome shotgun (WGS) entry which is preliminary data.</text>
</comment>
<sequence>MVRKRVAAAVSAYGISVMEVIEGHTDSRRATAAKEEEEGVLVWGLRSKHGTSPFELRIIQWTIAPMVRIEDHPTLPSTEP</sequence>
<proteinExistence type="predicted"/>
<protein>
    <submittedName>
        <fullName evidence="1">Uncharacterized protein</fullName>
    </submittedName>
</protein>
<dbReference type="Proteomes" id="UP001499984">
    <property type="component" value="Unassembled WGS sequence"/>
</dbReference>
<dbReference type="EMBL" id="BAAAZY010000028">
    <property type="protein sequence ID" value="GAA4085550.1"/>
    <property type="molecule type" value="Genomic_DNA"/>
</dbReference>
<evidence type="ECO:0000313" key="1">
    <source>
        <dbReference type="EMBL" id="GAA4085550.1"/>
    </source>
</evidence>
<name>A0ABP7WBU9_9ACTN</name>
<accession>A0ABP7WBU9</accession>
<evidence type="ECO:0000313" key="2">
    <source>
        <dbReference type="Proteomes" id="UP001499984"/>
    </source>
</evidence>
<organism evidence="1 2">
    <name type="scientific">Streptomyces shaanxiensis</name>
    <dbReference type="NCBI Taxonomy" id="653357"/>
    <lineage>
        <taxon>Bacteria</taxon>
        <taxon>Bacillati</taxon>
        <taxon>Actinomycetota</taxon>
        <taxon>Actinomycetes</taxon>
        <taxon>Kitasatosporales</taxon>
        <taxon>Streptomycetaceae</taxon>
        <taxon>Streptomyces</taxon>
    </lineage>
</organism>